<proteinExistence type="predicted"/>
<dbReference type="EMBL" id="BIFR01000002">
    <property type="protein sequence ID" value="GCE15903.1"/>
    <property type="molecule type" value="Genomic_DNA"/>
</dbReference>
<comment type="caution">
    <text evidence="1">The sequence shown here is derived from an EMBL/GenBank/DDBJ whole genome shotgun (WGS) entry which is preliminary data.</text>
</comment>
<evidence type="ECO:0000313" key="1">
    <source>
        <dbReference type="EMBL" id="GCE15903.1"/>
    </source>
</evidence>
<gene>
    <name evidence="1" type="ORF">KTT_57620</name>
</gene>
<protein>
    <submittedName>
        <fullName evidence="1">Uncharacterized protein</fullName>
    </submittedName>
</protein>
<dbReference type="OrthoDB" id="9886080at2"/>
<reference evidence="2" key="1">
    <citation type="submission" date="2018-12" db="EMBL/GenBank/DDBJ databases">
        <title>Tengunoibacter tsumagoiensis gen. nov., sp. nov., Dictyobacter kobayashii sp. nov., D. alpinus sp. nov., and D. joshuensis sp. nov. and description of Dictyobacteraceae fam. nov. within the order Ktedonobacterales isolated from Tengu-no-mugimeshi.</title>
        <authorList>
            <person name="Wang C.M."/>
            <person name="Zheng Y."/>
            <person name="Sakai Y."/>
            <person name="Toyoda A."/>
            <person name="Minakuchi Y."/>
            <person name="Abe K."/>
            <person name="Yokota A."/>
            <person name="Yabe S."/>
        </authorList>
    </citation>
    <scope>NUCLEOTIDE SEQUENCE [LARGE SCALE GENOMIC DNA]</scope>
    <source>
        <strain evidence="2">Uno3</strain>
    </source>
</reference>
<name>A0A402A9S3_9CHLR</name>
<evidence type="ECO:0000313" key="2">
    <source>
        <dbReference type="Proteomes" id="UP000287352"/>
    </source>
</evidence>
<keyword evidence="2" id="KW-1185">Reference proteome</keyword>
<sequence length="67" mass="7808">MADTIHQMRLSMRLDAYLRTYESKHTSNDSPSEREWNVVWEVANTARVSQELTSELVDDVRIALNNL</sequence>
<organism evidence="1 2">
    <name type="scientific">Tengunoibacter tsumagoiensis</name>
    <dbReference type="NCBI Taxonomy" id="2014871"/>
    <lineage>
        <taxon>Bacteria</taxon>
        <taxon>Bacillati</taxon>
        <taxon>Chloroflexota</taxon>
        <taxon>Ktedonobacteria</taxon>
        <taxon>Ktedonobacterales</taxon>
        <taxon>Dictyobacteraceae</taxon>
        <taxon>Tengunoibacter</taxon>
    </lineage>
</organism>
<dbReference type="RefSeq" id="WP_126583306.1">
    <property type="nucleotide sequence ID" value="NZ_BIFR01000002.1"/>
</dbReference>
<dbReference type="Proteomes" id="UP000287352">
    <property type="component" value="Unassembled WGS sequence"/>
</dbReference>
<accession>A0A402A9S3</accession>
<dbReference type="AlphaFoldDB" id="A0A402A9S3"/>